<reference evidence="1" key="1">
    <citation type="journal article" date="2021" name="New Phytol.">
        <title>Evolutionary innovations through gain and loss of genes in the ectomycorrhizal Boletales.</title>
        <authorList>
            <person name="Wu G."/>
            <person name="Miyauchi S."/>
            <person name="Morin E."/>
            <person name="Kuo A."/>
            <person name="Drula E."/>
            <person name="Varga T."/>
            <person name="Kohler A."/>
            <person name="Feng B."/>
            <person name="Cao Y."/>
            <person name="Lipzen A."/>
            <person name="Daum C."/>
            <person name="Hundley H."/>
            <person name="Pangilinan J."/>
            <person name="Johnson J."/>
            <person name="Barry K."/>
            <person name="LaButti K."/>
            <person name="Ng V."/>
            <person name="Ahrendt S."/>
            <person name="Min B."/>
            <person name="Choi I.G."/>
            <person name="Park H."/>
            <person name="Plett J.M."/>
            <person name="Magnuson J."/>
            <person name="Spatafora J.W."/>
            <person name="Nagy L.G."/>
            <person name="Henrissat B."/>
            <person name="Grigoriev I.V."/>
            <person name="Yang Z.L."/>
            <person name="Xu J."/>
            <person name="Martin F.M."/>
        </authorList>
    </citation>
    <scope>NUCLEOTIDE SEQUENCE</scope>
    <source>
        <strain evidence="1">ATCC 28755</strain>
    </source>
</reference>
<evidence type="ECO:0000313" key="1">
    <source>
        <dbReference type="EMBL" id="KAH7912996.1"/>
    </source>
</evidence>
<gene>
    <name evidence="1" type="ORF">BJ138DRAFT_1082445</name>
</gene>
<accession>A0ACB8AHJ4</accession>
<protein>
    <submittedName>
        <fullName evidence="1">Ima1 N-terminal domain-containing protein</fullName>
    </submittedName>
</protein>
<organism evidence="1 2">
    <name type="scientific">Hygrophoropsis aurantiaca</name>
    <dbReference type="NCBI Taxonomy" id="72124"/>
    <lineage>
        <taxon>Eukaryota</taxon>
        <taxon>Fungi</taxon>
        <taxon>Dikarya</taxon>
        <taxon>Basidiomycota</taxon>
        <taxon>Agaricomycotina</taxon>
        <taxon>Agaricomycetes</taxon>
        <taxon>Agaricomycetidae</taxon>
        <taxon>Boletales</taxon>
        <taxon>Coniophorineae</taxon>
        <taxon>Hygrophoropsidaceae</taxon>
        <taxon>Hygrophoropsis</taxon>
    </lineage>
</organism>
<dbReference type="EMBL" id="MU267639">
    <property type="protein sequence ID" value="KAH7912996.1"/>
    <property type="molecule type" value="Genomic_DNA"/>
</dbReference>
<dbReference type="Proteomes" id="UP000790377">
    <property type="component" value="Unassembled WGS sequence"/>
</dbReference>
<proteinExistence type="predicted"/>
<evidence type="ECO:0000313" key="2">
    <source>
        <dbReference type="Proteomes" id="UP000790377"/>
    </source>
</evidence>
<name>A0ACB8AHJ4_9AGAM</name>
<comment type="caution">
    <text evidence="1">The sequence shown here is derived from an EMBL/GenBank/DDBJ whole genome shotgun (WGS) entry which is preliminary data.</text>
</comment>
<keyword evidence="2" id="KW-1185">Reference proteome</keyword>
<sequence length="532" mass="59896">MPPFFRRSSNVSCFFCQSSITPSPANPRSFRCPHCSCLNRFDANGEILSDEPAMHDEAMNAKSFAKRASPSKDRLPSSYGRGQFCHTCQTNQMLLINLLSNYLPPPHHPDYAKRLEMLPQYRDSLHTRYPPVCAECLPAVEEEIKQKDHMARTQALGGWLQESKGKERRRQVSGTGRERDGLEAHITAWRIRGFLWVTTLAMTLTAHSIVIWDWAPPTFMNSVIPALPAFALVSIFWTAWDPTYYSFRRARIQGRDVRVQGKNLYITLQIFAWLSRLLTTALFALPRYSPLHDYLLVSQSTSIRSRIYCSISLVLELSVVTTSFFVLRVKQPPPVRLIDTSSNRFPSRATSEVVSRHGSVRPSPGPALMSTSEPDFLAALSLSSKPVVQSSNPVFGLPSLLSNIPPPASPIKIDDDEDENAMDWTPTNPSPSKNDTTKKHIGAHNDGSWLRPQRFYPPEKPTGLEALFANTKLVDDGDQKDRSASRNTNEADKHPYWWWWIAAASLILVPLGGVAVRTWKNRNAEVMYGGTE</sequence>